<evidence type="ECO:0000313" key="10">
    <source>
        <dbReference type="EMBL" id="CAB1452097.1"/>
    </source>
</evidence>
<dbReference type="GO" id="GO:0008270">
    <property type="term" value="F:zinc ion binding"/>
    <property type="evidence" value="ECO:0007669"/>
    <property type="project" value="UniProtKB-KW"/>
</dbReference>
<keyword evidence="4 7" id="KW-0863">Zinc-finger</keyword>
<evidence type="ECO:0000256" key="8">
    <source>
        <dbReference type="SAM" id="MobiDB-lite"/>
    </source>
</evidence>
<gene>
    <name evidence="10" type="ORF">PLEPLA_LOCUS39836</name>
</gene>
<dbReference type="Gene3D" id="3.30.160.60">
    <property type="entry name" value="Classic Zinc Finger"/>
    <property type="match status" value="1"/>
</dbReference>
<evidence type="ECO:0000256" key="1">
    <source>
        <dbReference type="ARBA" id="ARBA00004123"/>
    </source>
</evidence>
<proteinExistence type="predicted"/>
<organism evidence="10 11">
    <name type="scientific">Pleuronectes platessa</name>
    <name type="common">European plaice</name>
    <dbReference type="NCBI Taxonomy" id="8262"/>
    <lineage>
        <taxon>Eukaryota</taxon>
        <taxon>Metazoa</taxon>
        <taxon>Chordata</taxon>
        <taxon>Craniata</taxon>
        <taxon>Vertebrata</taxon>
        <taxon>Euteleostomi</taxon>
        <taxon>Actinopterygii</taxon>
        <taxon>Neopterygii</taxon>
        <taxon>Teleostei</taxon>
        <taxon>Neoteleostei</taxon>
        <taxon>Acanthomorphata</taxon>
        <taxon>Carangaria</taxon>
        <taxon>Pleuronectiformes</taxon>
        <taxon>Pleuronectoidei</taxon>
        <taxon>Pleuronectidae</taxon>
        <taxon>Pleuronectes</taxon>
    </lineage>
</organism>
<dbReference type="PANTHER" id="PTHR16515:SF49">
    <property type="entry name" value="GASTRULA ZINC FINGER PROTEIN XLCGF49.1-LIKE-RELATED"/>
    <property type="match status" value="1"/>
</dbReference>
<dbReference type="EMBL" id="CADEAL010004115">
    <property type="protein sequence ID" value="CAB1452097.1"/>
    <property type="molecule type" value="Genomic_DNA"/>
</dbReference>
<dbReference type="InterPro" id="IPR036236">
    <property type="entry name" value="Znf_C2H2_sf"/>
</dbReference>
<evidence type="ECO:0000256" key="3">
    <source>
        <dbReference type="ARBA" id="ARBA00022737"/>
    </source>
</evidence>
<evidence type="ECO:0000256" key="7">
    <source>
        <dbReference type="PROSITE-ProRule" id="PRU00042"/>
    </source>
</evidence>
<evidence type="ECO:0000256" key="6">
    <source>
        <dbReference type="ARBA" id="ARBA00023242"/>
    </source>
</evidence>
<keyword evidence="5" id="KW-0862">Zinc</keyword>
<feature type="region of interest" description="Disordered" evidence="8">
    <location>
        <begin position="209"/>
        <end position="232"/>
    </location>
</feature>
<dbReference type="SUPFAM" id="SSF57667">
    <property type="entry name" value="beta-beta-alpha zinc fingers"/>
    <property type="match status" value="1"/>
</dbReference>
<keyword evidence="11" id="KW-1185">Reference proteome</keyword>
<protein>
    <recommendedName>
        <fullName evidence="9">C2H2-type domain-containing protein</fullName>
    </recommendedName>
</protein>
<keyword evidence="6" id="KW-0539">Nucleus</keyword>
<dbReference type="PROSITE" id="PS50157">
    <property type="entry name" value="ZINC_FINGER_C2H2_2"/>
    <property type="match status" value="2"/>
</dbReference>
<keyword evidence="3" id="KW-0677">Repeat</keyword>
<name>A0A9N7VMQ6_PLEPL</name>
<reference evidence="10" key="1">
    <citation type="submission" date="2020-03" db="EMBL/GenBank/DDBJ databases">
        <authorList>
            <person name="Weist P."/>
        </authorList>
    </citation>
    <scope>NUCLEOTIDE SEQUENCE</scope>
</reference>
<comment type="caution">
    <text evidence="10">The sequence shown here is derived from an EMBL/GenBank/DDBJ whole genome shotgun (WGS) entry which is preliminary data.</text>
</comment>
<feature type="compositionally biased region" description="Polar residues" evidence="8">
    <location>
        <begin position="211"/>
        <end position="228"/>
    </location>
</feature>
<accession>A0A9N7VMQ6</accession>
<sequence>MALPMDLKSPENMCYKKMPSPHRDVLRPRPSDLTLDKSRQGNYRCEICSRSFNSLQSLHRHQQYRNTERGYKCTLCCKIFEGRHDLKKHLQDHANESFHYCSHCVIVNNSDDVAGEPRRKPGGEALRSHTQHRSDFHSVLTQIIWTVLTYGRKGLGQIRPIFWSLQRMAQGWDSYLHNIPPLSSDPRTSEAEHLENFIEHDFTDSYEAPAINSNINTNPDQHQSQDQSLGGGVDENAVESIEELDRSTEEDSMLGMLYVTAPHRGAAPDPAVGNTSTSRFDCACAGIAPRLQPMQLSVLLPLPQLHDVWSPPSRAQPPFTYPRELMPLDGQMCAEPLLLLPLSPCGSTVKDIAQSPVTGNFLA</sequence>
<dbReference type="GO" id="GO:0005634">
    <property type="term" value="C:nucleus"/>
    <property type="evidence" value="ECO:0007669"/>
    <property type="project" value="UniProtKB-SubCell"/>
</dbReference>
<dbReference type="InterPro" id="IPR013087">
    <property type="entry name" value="Znf_C2H2_type"/>
</dbReference>
<evidence type="ECO:0000256" key="4">
    <source>
        <dbReference type="ARBA" id="ARBA00022771"/>
    </source>
</evidence>
<evidence type="ECO:0000256" key="2">
    <source>
        <dbReference type="ARBA" id="ARBA00022723"/>
    </source>
</evidence>
<dbReference type="Proteomes" id="UP001153269">
    <property type="component" value="Unassembled WGS sequence"/>
</dbReference>
<feature type="domain" description="C2H2-type" evidence="9">
    <location>
        <begin position="43"/>
        <end position="70"/>
    </location>
</feature>
<dbReference type="SMART" id="SM00355">
    <property type="entry name" value="ZnF_C2H2"/>
    <property type="match status" value="2"/>
</dbReference>
<comment type="subcellular location">
    <subcellularLocation>
        <location evidence="1">Nucleus</location>
    </subcellularLocation>
</comment>
<feature type="domain" description="C2H2-type" evidence="9">
    <location>
        <begin position="71"/>
        <end position="98"/>
    </location>
</feature>
<dbReference type="Pfam" id="PF13894">
    <property type="entry name" value="zf-C2H2_4"/>
    <property type="match status" value="1"/>
</dbReference>
<evidence type="ECO:0000259" key="9">
    <source>
        <dbReference type="PROSITE" id="PS50157"/>
    </source>
</evidence>
<dbReference type="PROSITE" id="PS00028">
    <property type="entry name" value="ZINC_FINGER_C2H2_1"/>
    <property type="match status" value="1"/>
</dbReference>
<evidence type="ECO:0000256" key="5">
    <source>
        <dbReference type="ARBA" id="ARBA00022833"/>
    </source>
</evidence>
<dbReference type="AlphaFoldDB" id="A0A9N7VMQ6"/>
<keyword evidence="2" id="KW-0479">Metal-binding</keyword>
<evidence type="ECO:0000313" key="11">
    <source>
        <dbReference type="Proteomes" id="UP001153269"/>
    </source>
</evidence>
<dbReference type="PANTHER" id="PTHR16515">
    <property type="entry name" value="PR DOMAIN ZINC FINGER PROTEIN"/>
    <property type="match status" value="1"/>
</dbReference>
<dbReference type="GO" id="GO:0010468">
    <property type="term" value="P:regulation of gene expression"/>
    <property type="evidence" value="ECO:0007669"/>
    <property type="project" value="TreeGrafter"/>
</dbReference>
<dbReference type="InterPro" id="IPR050331">
    <property type="entry name" value="Zinc_finger"/>
</dbReference>